<protein>
    <submittedName>
        <fullName evidence="2">Transporter</fullName>
    </submittedName>
</protein>
<evidence type="ECO:0000313" key="2">
    <source>
        <dbReference type="WBParaSite" id="ACAC_0000851301-mRNA-1"/>
    </source>
</evidence>
<reference evidence="2" key="2">
    <citation type="submission" date="2017-02" db="UniProtKB">
        <authorList>
            <consortium name="WormBaseParasite"/>
        </authorList>
    </citation>
    <scope>IDENTIFICATION</scope>
</reference>
<dbReference type="WBParaSite" id="ACAC_0000851301-mRNA-1">
    <property type="protein sequence ID" value="ACAC_0000851301-mRNA-1"/>
    <property type="gene ID" value="ACAC_0000851301"/>
</dbReference>
<name>A0A0K0DCZ2_ANGCA</name>
<accession>A0A0K0DCZ2</accession>
<organism evidence="1 2">
    <name type="scientific">Angiostrongylus cantonensis</name>
    <name type="common">Rat lungworm</name>
    <dbReference type="NCBI Taxonomy" id="6313"/>
    <lineage>
        <taxon>Eukaryota</taxon>
        <taxon>Metazoa</taxon>
        <taxon>Ecdysozoa</taxon>
        <taxon>Nematoda</taxon>
        <taxon>Chromadorea</taxon>
        <taxon>Rhabditida</taxon>
        <taxon>Rhabditina</taxon>
        <taxon>Rhabditomorpha</taxon>
        <taxon>Strongyloidea</taxon>
        <taxon>Metastrongylidae</taxon>
        <taxon>Angiostrongylus</taxon>
    </lineage>
</organism>
<proteinExistence type="predicted"/>
<dbReference type="AlphaFoldDB" id="A0A0K0DCZ2"/>
<keyword evidence="1" id="KW-1185">Reference proteome</keyword>
<sequence>MTNIGGGAVALFIGLPGKIEKPKTNQWNYSPLSFYPFHGVFGIDSDVREISTVPRYIVVTGFEWLSVELRCDPPSQRLH</sequence>
<dbReference type="Proteomes" id="UP000035642">
    <property type="component" value="Unassembled WGS sequence"/>
</dbReference>
<evidence type="ECO:0000313" key="1">
    <source>
        <dbReference type="Proteomes" id="UP000035642"/>
    </source>
</evidence>
<reference evidence="1" key="1">
    <citation type="submission" date="2012-09" db="EMBL/GenBank/DDBJ databases">
        <authorList>
            <person name="Martin A.A."/>
        </authorList>
    </citation>
    <scope>NUCLEOTIDE SEQUENCE</scope>
</reference>